<reference evidence="2 3" key="1">
    <citation type="submission" date="2015-12" db="EMBL/GenBank/DDBJ databases">
        <title>Draft genome sequence of Mesorhizobium sp. UFLA 01-765, a multitolerant efficient symbiont and plant-growth promoting strain isolated from Zn-mining soil using Leucaena leucocephala as a trap plant.</title>
        <authorList>
            <person name="Rangel W.M."/>
            <person name="Thijs S."/>
            <person name="Longatti S.M."/>
            <person name="Moreira F.M."/>
            <person name="Weyens N."/>
            <person name="Vangronsveld J."/>
            <person name="Van Hamme J.D."/>
            <person name="Bottos E.M."/>
            <person name="Rineau F."/>
        </authorList>
    </citation>
    <scope>NUCLEOTIDE SEQUENCE [LARGE SCALE GENOMIC DNA]</scope>
    <source>
        <strain evidence="2 3">UFLA 01-765</strain>
    </source>
</reference>
<evidence type="ECO:0000256" key="1">
    <source>
        <dbReference type="SAM" id="Phobius"/>
    </source>
</evidence>
<proteinExistence type="predicted"/>
<feature type="transmembrane region" description="Helical" evidence="1">
    <location>
        <begin position="75"/>
        <end position="96"/>
    </location>
</feature>
<evidence type="ECO:0000313" key="2">
    <source>
        <dbReference type="EMBL" id="KUM25206.1"/>
    </source>
</evidence>
<evidence type="ECO:0000313" key="3">
    <source>
        <dbReference type="Proteomes" id="UP000053176"/>
    </source>
</evidence>
<feature type="transmembrane region" description="Helical" evidence="1">
    <location>
        <begin position="44"/>
        <end position="68"/>
    </location>
</feature>
<keyword evidence="1" id="KW-0812">Transmembrane</keyword>
<organism evidence="2 3">
    <name type="scientific">Rhizobium loti</name>
    <name type="common">Mesorhizobium loti</name>
    <dbReference type="NCBI Taxonomy" id="381"/>
    <lineage>
        <taxon>Bacteria</taxon>
        <taxon>Pseudomonadati</taxon>
        <taxon>Pseudomonadota</taxon>
        <taxon>Alphaproteobacteria</taxon>
        <taxon>Hyphomicrobiales</taxon>
        <taxon>Phyllobacteriaceae</taxon>
        <taxon>Mesorhizobium</taxon>
    </lineage>
</organism>
<gene>
    <name evidence="2" type="ORF">AU467_04290</name>
</gene>
<dbReference type="AlphaFoldDB" id="A0A124GFZ8"/>
<keyword evidence="1" id="KW-1133">Transmembrane helix</keyword>
<keyword evidence="1" id="KW-0472">Membrane</keyword>
<dbReference type="Proteomes" id="UP000053176">
    <property type="component" value="Unassembled WGS sequence"/>
</dbReference>
<sequence>MIIAIIACVVLIGMLCMLTFTLATYALPALLGFEVAHLAFHSGAGFLGAVLIGIGVGMLVFGLAFLLLGIVRSPMLQIAVALVYTAPAVVAGYAFVYGITREYLPSDIWRQLFCIVGGLFVGFSALLRLMAAAGPDPAREPVQP</sequence>
<feature type="transmembrane region" description="Helical" evidence="1">
    <location>
        <begin position="108"/>
        <end position="129"/>
    </location>
</feature>
<comment type="caution">
    <text evidence="2">The sequence shown here is derived from an EMBL/GenBank/DDBJ whole genome shotgun (WGS) entry which is preliminary data.</text>
</comment>
<accession>A0A124GFZ8</accession>
<protein>
    <recommendedName>
        <fullName evidence="4">DUF4175 domain-containing protein</fullName>
    </recommendedName>
</protein>
<evidence type="ECO:0008006" key="4">
    <source>
        <dbReference type="Google" id="ProtNLM"/>
    </source>
</evidence>
<dbReference type="OrthoDB" id="7597358at2"/>
<dbReference type="EMBL" id="LPWA01000120">
    <property type="protein sequence ID" value="KUM25206.1"/>
    <property type="molecule type" value="Genomic_DNA"/>
</dbReference>
<name>A0A124GFZ8_RHILI</name>